<reference evidence="3" key="1">
    <citation type="submission" date="2014-09" db="EMBL/GenBank/DDBJ databases">
        <title>Vibrio variabilis JCM 19239. (C206) whole genome shotgun sequence.</title>
        <authorList>
            <person name="Sawabe T."/>
            <person name="Meirelles P."/>
            <person name="Nakanishi M."/>
            <person name="Sayaka M."/>
            <person name="Hattori M."/>
            <person name="Ohkuma M."/>
        </authorList>
    </citation>
    <scope>NUCLEOTIDE SEQUENCE [LARGE SCALE GENOMIC DNA]</scope>
    <source>
        <strain evidence="3">JCM 19239</strain>
    </source>
</reference>
<accession>A0ABQ0J755</accession>
<evidence type="ECO:0000259" key="1">
    <source>
        <dbReference type="Pfam" id="PF04187"/>
    </source>
</evidence>
<proteinExistence type="predicted"/>
<dbReference type="Proteomes" id="UP000029223">
    <property type="component" value="Unassembled WGS sequence"/>
</dbReference>
<comment type="caution">
    <text evidence="2">The sequence shown here is derived from an EMBL/GenBank/DDBJ whole genome shotgun (WGS) entry which is preliminary data.</text>
</comment>
<dbReference type="InterPro" id="IPR007314">
    <property type="entry name" value="Cofac_haem-bd_dom"/>
</dbReference>
<evidence type="ECO:0000313" key="3">
    <source>
        <dbReference type="Proteomes" id="UP000029223"/>
    </source>
</evidence>
<feature type="domain" description="Haem-binding uptake Tiki superfamily ChaN" evidence="1">
    <location>
        <begin position="1"/>
        <end position="36"/>
    </location>
</feature>
<evidence type="ECO:0000313" key="2">
    <source>
        <dbReference type="EMBL" id="GAL24604.1"/>
    </source>
</evidence>
<protein>
    <submittedName>
        <fullName evidence="2">Uncharacterized iron-regulated protein</fullName>
    </submittedName>
</protein>
<dbReference type="Pfam" id="PF04187">
    <property type="entry name" value="Cofac_haem_bdg"/>
    <property type="match status" value="1"/>
</dbReference>
<reference evidence="3" key="2">
    <citation type="submission" date="2014-09" db="EMBL/GenBank/DDBJ databases">
        <authorList>
            <consortium name="NBRP consortium"/>
            <person name="Sawabe T."/>
            <person name="Meirelles P."/>
            <person name="Nakanishi M."/>
            <person name="Sayaka M."/>
            <person name="Hattori M."/>
            <person name="Ohkuma M."/>
        </authorList>
    </citation>
    <scope>NUCLEOTIDE SEQUENCE [LARGE SCALE GENOMIC DNA]</scope>
    <source>
        <strain evidence="3">JCM 19239</strain>
    </source>
</reference>
<name>A0ABQ0J755_9VIBR</name>
<dbReference type="SUPFAM" id="SSF159501">
    <property type="entry name" value="EreA/ChaN-like"/>
    <property type="match status" value="1"/>
</dbReference>
<sequence length="95" mass="10642">MAESIVNYLNQHNNSQVLHVAGKFHIEQGLGTAAQIQSLNPELNVVVISPVTSVSDDSTDYQLHVLEPPVRFVKQENRMKAYQGLHKRNDTLTCD</sequence>
<gene>
    <name evidence="2" type="ORF">JCM19239_7204</name>
</gene>
<dbReference type="EMBL" id="BBMS01000005">
    <property type="protein sequence ID" value="GAL24604.1"/>
    <property type="molecule type" value="Genomic_DNA"/>
</dbReference>
<keyword evidence="3" id="KW-1185">Reference proteome</keyword>
<organism evidence="2 3">
    <name type="scientific">Vibrio variabilis</name>
    <dbReference type="NCBI Taxonomy" id="990271"/>
    <lineage>
        <taxon>Bacteria</taxon>
        <taxon>Pseudomonadati</taxon>
        <taxon>Pseudomonadota</taxon>
        <taxon>Gammaproteobacteria</taxon>
        <taxon>Vibrionales</taxon>
        <taxon>Vibrionaceae</taxon>
        <taxon>Vibrio</taxon>
    </lineage>
</organism>